<dbReference type="KEGG" id="slaa:EUU25_15140"/>
<reference evidence="3" key="1">
    <citation type="submission" date="2019-01" db="EMBL/GenBank/DDBJ databases">
        <title>Sphingorhabdus lacus sp.nov., isolated from an oligotrophic freshwater lake.</title>
        <authorList>
            <person name="Park M."/>
        </authorList>
    </citation>
    <scope>NUCLEOTIDE SEQUENCE [LARGE SCALE GENOMIC DNA]</scope>
    <source>
        <strain evidence="3">IMCC1753</strain>
    </source>
</reference>
<dbReference type="EMBL" id="CP035733">
    <property type="protein sequence ID" value="QGY81831.1"/>
    <property type="molecule type" value="Genomic_DNA"/>
</dbReference>
<gene>
    <name evidence="2" type="ORF">EUU25_15140</name>
</gene>
<dbReference type="OrthoDB" id="7595400at2"/>
<accession>A0A6I6LBK2</accession>
<organism evidence="2 3">
    <name type="scientific">Sphingorhabdus lacus</name>
    <dbReference type="NCBI Taxonomy" id="392610"/>
    <lineage>
        <taxon>Bacteria</taxon>
        <taxon>Pseudomonadati</taxon>
        <taxon>Pseudomonadota</taxon>
        <taxon>Alphaproteobacteria</taxon>
        <taxon>Sphingomonadales</taxon>
        <taxon>Sphingomonadaceae</taxon>
        <taxon>Sphingorhabdus</taxon>
    </lineage>
</organism>
<sequence>MLIFTLLLAAAVPSALSEVHQRDIACVVEIAVQADAQKRGMAAGTDVQANGKRWAGIVGDRIVFETGQPREVVALAMQEAAQAGVGKTRDGAVLDACTRQMLRELAVASAADQPLPKPVQSK</sequence>
<dbReference type="RefSeq" id="WP_158902393.1">
    <property type="nucleotide sequence ID" value="NZ_CP035733.1"/>
</dbReference>
<proteinExistence type="predicted"/>
<evidence type="ECO:0000256" key="1">
    <source>
        <dbReference type="SAM" id="SignalP"/>
    </source>
</evidence>
<evidence type="ECO:0000313" key="2">
    <source>
        <dbReference type="EMBL" id="QGY81831.1"/>
    </source>
</evidence>
<feature type="chain" id="PRO_5026213162" evidence="1">
    <location>
        <begin position="18"/>
        <end position="122"/>
    </location>
</feature>
<name>A0A6I6LBK2_9SPHN</name>
<dbReference type="Proteomes" id="UP000428803">
    <property type="component" value="Chromosome"/>
</dbReference>
<keyword evidence="3" id="KW-1185">Reference proteome</keyword>
<feature type="signal peptide" evidence="1">
    <location>
        <begin position="1"/>
        <end position="17"/>
    </location>
</feature>
<evidence type="ECO:0000313" key="3">
    <source>
        <dbReference type="Proteomes" id="UP000428803"/>
    </source>
</evidence>
<keyword evidence="1" id="KW-0732">Signal</keyword>
<protein>
    <submittedName>
        <fullName evidence="2">Uncharacterized protein</fullName>
    </submittedName>
</protein>
<dbReference type="AlphaFoldDB" id="A0A6I6LBK2"/>